<dbReference type="Proteomes" id="UP000006250">
    <property type="component" value="Unassembled WGS sequence"/>
</dbReference>
<gene>
    <name evidence="2" type="ORF">DesfrDRAFT_3459</name>
</gene>
<sequence>MIGWRVFQTRHATTALSGEGAQKYGGRWNTKGKALVYSAATLSLAALEILVHVQDYTLLAAAPYSCIRLEFAPTLVTEVTLQGLPADWQTIEHPECKRIGDAWINQGQTPVLAVPSVVIPQETNYLLNPNHPDFTAILAFPPQPFSFDMRLLK</sequence>
<dbReference type="eggNOG" id="COG5654">
    <property type="taxonomic scope" value="Bacteria"/>
</dbReference>
<feature type="domain" description="RES" evidence="1">
    <location>
        <begin position="15"/>
        <end position="141"/>
    </location>
</feature>
<dbReference type="Pfam" id="PF08808">
    <property type="entry name" value="RES"/>
    <property type="match status" value="1"/>
</dbReference>
<proteinExistence type="predicted"/>
<dbReference type="RefSeq" id="WP_005996006.1">
    <property type="nucleotide sequence ID" value="NZ_AECZ01000032.1"/>
</dbReference>
<evidence type="ECO:0000313" key="3">
    <source>
        <dbReference type="Proteomes" id="UP000006250"/>
    </source>
</evidence>
<dbReference type="OrthoDB" id="9789501at2"/>
<keyword evidence="3" id="KW-1185">Reference proteome</keyword>
<reference evidence="2 3" key="1">
    <citation type="submission" date="2010-08" db="EMBL/GenBank/DDBJ databases">
        <title>The draft genome of Desulfovibrio fructosovorans JJ.</title>
        <authorList>
            <consortium name="US DOE Joint Genome Institute (JGI-PGF)"/>
            <person name="Lucas S."/>
            <person name="Copeland A."/>
            <person name="Lapidus A."/>
            <person name="Cheng J.-F."/>
            <person name="Bruce D."/>
            <person name="Goodwin L."/>
            <person name="Pitluck S."/>
            <person name="Land M.L."/>
            <person name="Hauser L."/>
            <person name="Chang Y.-J."/>
            <person name="Jeffries C."/>
            <person name="Wall J.D."/>
            <person name="Stahl D.A."/>
            <person name="Arkin A.P."/>
            <person name="Dehal P."/>
            <person name="Stolyar S.M."/>
            <person name="Hazen T.C."/>
            <person name="Woyke T.J."/>
        </authorList>
    </citation>
    <scope>NUCLEOTIDE SEQUENCE [LARGE SCALE GENOMIC DNA]</scope>
    <source>
        <strain evidence="2 3">JJ</strain>
    </source>
</reference>
<dbReference type="EMBL" id="AECZ01000032">
    <property type="protein sequence ID" value="EFL49823.1"/>
    <property type="molecule type" value="Genomic_DNA"/>
</dbReference>
<name>E1K0Q9_SOLFR</name>
<evidence type="ECO:0000259" key="1">
    <source>
        <dbReference type="SMART" id="SM00953"/>
    </source>
</evidence>
<dbReference type="InterPro" id="IPR014914">
    <property type="entry name" value="RES_dom"/>
</dbReference>
<dbReference type="AlphaFoldDB" id="E1K0Q9"/>
<evidence type="ECO:0000313" key="2">
    <source>
        <dbReference type="EMBL" id="EFL49823.1"/>
    </source>
</evidence>
<dbReference type="STRING" id="596151.DesfrDRAFT_3459"/>
<organism evidence="2 3">
    <name type="scientific">Solidesulfovibrio fructosivorans JJ]</name>
    <dbReference type="NCBI Taxonomy" id="596151"/>
    <lineage>
        <taxon>Bacteria</taxon>
        <taxon>Pseudomonadati</taxon>
        <taxon>Thermodesulfobacteriota</taxon>
        <taxon>Desulfovibrionia</taxon>
        <taxon>Desulfovibrionales</taxon>
        <taxon>Desulfovibrionaceae</taxon>
        <taxon>Solidesulfovibrio</taxon>
    </lineage>
</organism>
<accession>E1K0Q9</accession>
<dbReference type="SMART" id="SM00953">
    <property type="entry name" value="RES"/>
    <property type="match status" value="1"/>
</dbReference>
<comment type="caution">
    <text evidence="2">The sequence shown here is derived from an EMBL/GenBank/DDBJ whole genome shotgun (WGS) entry which is preliminary data.</text>
</comment>
<protein>
    <submittedName>
        <fullName evidence="2">RES domain protein</fullName>
    </submittedName>
</protein>